<reference evidence="3 4" key="1">
    <citation type="submission" date="2019-04" db="EMBL/GenBank/DDBJ databases">
        <title>Whole genome sequencing of Brevibacillus sp. TGS2-1.</title>
        <authorList>
            <person name="Choi A."/>
        </authorList>
    </citation>
    <scope>NUCLEOTIDE SEQUENCE [LARGE SCALE GENOMIC DNA]</scope>
    <source>
        <strain evidence="3 4">TGS2-1</strain>
    </source>
</reference>
<keyword evidence="1" id="KW-0233">DNA recombination</keyword>
<gene>
    <name evidence="3" type="ORF">E8L90_06320</name>
</gene>
<dbReference type="PROSITE" id="PS51898">
    <property type="entry name" value="TYR_RECOMBINASE"/>
    <property type="match status" value="1"/>
</dbReference>
<evidence type="ECO:0000313" key="3">
    <source>
        <dbReference type="EMBL" id="TKI55104.1"/>
    </source>
</evidence>
<dbReference type="SUPFAM" id="SSF56349">
    <property type="entry name" value="DNA breaking-rejoining enzymes"/>
    <property type="match status" value="1"/>
</dbReference>
<dbReference type="Proteomes" id="UP000307841">
    <property type="component" value="Unassembled WGS sequence"/>
</dbReference>
<dbReference type="EMBL" id="SZNK01000001">
    <property type="protein sequence ID" value="TKI55104.1"/>
    <property type="molecule type" value="Genomic_DNA"/>
</dbReference>
<dbReference type="InterPro" id="IPR011010">
    <property type="entry name" value="DNA_brk_join_enz"/>
</dbReference>
<evidence type="ECO:0000256" key="1">
    <source>
        <dbReference type="ARBA" id="ARBA00023172"/>
    </source>
</evidence>
<keyword evidence="4" id="KW-1185">Reference proteome</keyword>
<dbReference type="GO" id="GO:0006310">
    <property type="term" value="P:DNA recombination"/>
    <property type="evidence" value="ECO:0007669"/>
    <property type="project" value="UniProtKB-KW"/>
</dbReference>
<dbReference type="InterPro" id="IPR013762">
    <property type="entry name" value="Integrase-like_cat_sf"/>
</dbReference>
<organism evidence="3 4">
    <name type="scientific">Brevibacillus antibioticus</name>
    <dbReference type="NCBI Taxonomy" id="2570228"/>
    <lineage>
        <taxon>Bacteria</taxon>
        <taxon>Bacillati</taxon>
        <taxon>Bacillota</taxon>
        <taxon>Bacilli</taxon>
        <taxon>Bacillales</taxon>
        <taxon>Paenibacillaceae</taxon>
        <taxon>Brevibacillus</taxon>
    </lineage>
</organism>
<dbReference type="Gene3D" id="1.10.443.10">
    <property type="entry name" value="Intergrase catalytic core"/>
    <property type="match status" value="1"/>
</dbReference>
<dbReference type="InterPro" id="IPR002104">
    <property type="entry name" value="Integrase_catalytic"/>
</dbReference>
<sequence length="120" mass="13882">MSLGRGSLSRRRNSLIEELIRHRSIQQEDRRLFGDGYLDQDFIIAKNDGEPLKRHTHATLMLKIGEHPKIVSKRLGHSSIQMTLNVYSQVTFDMQKESALFLFFTTPKIMSSPYMFTSHA</sequence>
<evidence type="ECO:0000313" key="4">
    <source>
        <dbReference type="Proteomes" id="UP000307841"/>
    </source>
</evidence>
<evidence type="ECO:0000259" key="2">
    <source>
        <dbReference type="PROSITE" id="PS51898"/>
    </source>
</evidence>
<comment type="caution">
    <text evidence="3">The sequence shown here is derived from an EMBL/GenBank/DDBJ whole genome shotgun (WGS) entry which is preliminary data.</text>
</comment>
<dbReference type="GO" id="GO:0003677">
    <property type="term" value="F:DNA binding"/>
    <property type="evidence" value="ECO:0007669"/>
    <property type="project" value="InterPro"/>
</dbReference>
<proteinExistence type="predicted"/>
<protein>
    <recommendedName>
        <fullName evidence="2">Tyr recombinase domain-containing protein</fullName>
    </recommendedName>
</protein>
<dbReference type="OrthoDB" id="9803188at2"/>
<accession>A0A4U2Y4R7</accession>
<name>A0A4U2Y4R7_9BACL</name>
<feature type="domain" description="Tyr recombinase" evidence="2">
    <location>
        <begin position="1"/>
        <end position="100"/>
    </location>
</feature>
<dbReference type="GO" id="GO:0015074">
    <property type="term" value="P:DNA integration"/>
    <property type="evidence" value="ECO:0007669"/>
    <property type="project" value="InterPro"/>
</dbReference>
<dbReference type="AlphaFoldDB" id="A0A4U2Y4R7"/>